<dbReference type="PROSITE" id="PS50994">
    <property type="entry name" value="INTEGRASE"/>
    <property type="match status" value="1"/>
</dbReference>
<dbReference type="InterPro" id="IPR041577">
    <property type="entry name" value="RT_RNaseH_2"/>
</dbReference>
<dbReference type="Pfam" id="PF17921">
    <property type="entry name" value="Integrase_H2C2"/>
    <property type="match status" value="1"/>
</dbReference>
<dbReference type="InterPro" id="IPR021109">
    <property type="entry name" value="Peptidase_aspartic_dom_sf"/>
</dbReference>
<dbReference type="GO" id="GO:0003723">
    <property type="term" value="F:RNA binding"/>
    <property type="evidence" value="ECO:0007669"/>
    <property type="project" value="UniProtKB-KW"/>
</dbReference>
<dbReference type="Gene3D" id="3.30.420.10">
    <property type="entry name" value="Ribonuclease H-like superfamily/Ribonuclease H"/>
    <property type="match status" value="1"/>
</dbReference>
<dbReference type="InterPro" id="IPR041588">
    <property type="entry name" value="Integrase_H2C2"/>
</dbReference>
<keyword evidence="5" id="KW-0255">Endonuclease</keyword>
<keyword evidence="4" id="KW-0064">Aspartyl protease</keyword>
<dbReference type="FunFam" id="3.30.70.270:FF:000020">
    <property type="entry name" value="Transposon Tf2-6 polyprotein-like Protein"/>
    <property type="match status" value="1"/>
</dbReference>
<name>A0A077X0M9_9FUNG</name>
<dbReference type="GO" id="GO:0006508">
    <property type="term" value="P:proteolysis"/>
    <property type="evidence" value="ECO:0007669"/>
    <property type="project" value="InterPro"/>
</dbReference>
<dbReference type="Pfam" id="PF00665">
    <property type="entry name" value="rve"/>
    <property type="match status" value="1"/>
</dbReference>
<dbReference type="Pfam" id="PF13650">
    <property type="entry name" value="Asp_protease_2"/>
    <property type="match status" value="1"/>
</dbReference>
<evidence type="ECO:0000313" key="14">
    <source>
        <dbReference type="EMBL" id="CDS13140.1"/>
    </source>
</evidence>
<evidence type="ECO:0000256" key="10">
    <source>
        <dbReference type="ARBA" id="ARBA00022918"/>
    </source>
</evidence>
<dbReference type="PROSITE" id="PS00141">
    <property type="entry name" value="ASP_PROTEASE"/>
    <property type="match status" value="1"/>
</dbReference>
<dbReference type="InterPro" id="IPR012337">
    <property type="entry name" value="RNaseH-like_sf"/>
</dbReference>
<evidence type="ECO:0000256" key="11">
    <source>
        <dbReference type="ARBA" id="ARBA00023268"/>
    </source>
</evidence>
<dbReference type="GO" id="GO:0004519">
    <property type="term" value="F:endonuclease activity"/>
    <property type="evidence" value="ECO:0007669"/>
    <property type="project" value="UniProtKB-KW"/>
</dbReference>
<protein>
    <recommendedName>
        <fullName evidence="15">Reverse transcriptase</fullName>
    </recommendedName>
</protein>
<evidence type="ECO:0000256" key="2">
    <source>
        <dbReference type="ARBA" id="ARBA00022695"/>
    </source>
</evidence>
<dbReference type="Pfam" id="PF17919">
    <property type="entry name" value="RT_RNaseH_2"/>
    <property type="match status" value="1"/>
</dbReference>
<dbReference type="PROSITE" id="PS50878">
    <property type="entry name" value="RT_POL"/>
    <property type="match status" value="1"/>
</dbReference>
<evidence type="ECO:0000259" key="12">
    <source>
        <dbReference type="PROSITE" id="PS50878"/>
    </source>
</evidence>
<dbReference type="OrthoDB" id="2275801at2759"/>
<keyword evidence="9" id="KW-0229">DNA integration</keyword>
<accession>A0A077X0M9</accession>
<keyword evidence="2" id="KW-0548">Nucleotidyltransferase</keyword>
<dbReference type="InterPro" id="IPR050951">
    <property type="entry name" value="Retrovirus_Pol_polyprotein"/>
</dbReference>
<dbReference type="GO" id="GO:0005634">
    <property type="term" value="C:nucleus"/>
    <property type="evidence" value="ECO:0007669"/>
    <property type="project" value="UniProtKB-ARBA"/>
</dbReference>
<keyword evidence="1" id="KW-0808">Transferase</keyword>
<dbReference type="GO" id="GO:0003964">
    <property type="term" value="F:RNA-directed DNA polymerase activity"/>
    <property type="evidence" value="ECO:0007669"/>
    <property type="project" value="UniProtKB-KW"/>
</dbReference>
<keyword evidence="11" id="KW-0511">Multifunctional enzyme</keyword>
<dbReference type="Gene3D" id="2.40.70.10">
    <property type="entry name" value="Acid Proteases"/>
    <property type="match status" value="1"/>
</dbReference>
<dbReference type="Gene3D" id="1.10.340.70">
    <property type="match status" value="1"/>
</dbReference>
<evidence type="ECO:0000256" key="3">
    <source>
        <dbReference type="ARBA" id="ARBA00022722"/>
    </source>
</evidence>
<evidence type="ECO:0000259" key="13">
    <source>
        <dbReference type="PROSITE" id="PS50994"/>
    </source>
</evidence>
<dbReference type="CDD" id="cd09274">
    <property type="entry name" value="RNase_HI_RT_Ty3"/>
    <property type="match status" value="1"/>
</dbReference>
<evidence type="ECO:0000256" key="8">
    <source>
        <dbReference type="ARBA" id="ARBA00022884"/>
    </source>
</evidence>
<dbReference type="SUPFAM" id="SSF53098">
    <property type="entry name" value="Ribonuclease H-like"/>
    <property type="match status" value="1"/>
</dbReference>
<dbReference type="InterPro" id="IPR036397">
    <property type="entry name" value="RNaseH_sf"/>
</dbReference>
<dbReference type="EMBL" id="LK023370">
    <property type="protein sequence ID" value="CDS13140.1"/>
    <property type="molecule type" value="Genomic_DNA"/>
</dbReference>
<evidence type="ECO:0000256" key="1">
    <source>
        <dbReference type="ARBA" id="ARBA00022679"/>
    </source>
</evidence>
<dbReference type="PANTHER" id="PTHR37984:SF5">
    <property type="entry name" value="PROTEIN NYNRIN-LIKE"/>
    <property type="match status" value="1"/>
</dbReference>
<evidence type="ECO:0000256" key="7">
    <source>
        <dbReference type="ARBA" id="ARBA00022842"/>
    </source>
</evidence>
<proteinExistence type="predicted"/>
<dbReference type="FunFam" id="3.10.20.370:FF:000001">
    <property type="entry name" value="Retrovirus-related Pol polyprotein from transposon 17.6-like protein"/>
    <property type="match status" value="1"/>
</dbReference>
<dbReference type="InterPro" id="IPR043128">
    <property type="entry name" value="Rev_trsase/Diguanyl_cyclase"/>
</dbReference>
<gene>
    <name evidence="14" type="ORF">LRAMOSA11504</name>
</gene>
<sequence length="928" mass="107195">MTCNNLPISVLIDSGATCSYVSPRVIDGLPTKVITGRSVETAGGHTLPITTQVTLPLNAAGYCHNVTAYVLETKFDLILGHDWLKQVEPVPEWDADTWRIDKDNQQYLLRPQKERAIPELAYLISHRQLQRYSRAKKVDDMYLAYLKPTASDKSDEASIKALLEEFQDVFQDKLPGLPPQREVTHIIDTGDAEPINRPPFKMSPLELEELRKQLKELLELRLIRPSTSPWGAPVLFVRKKSGDLRMCIDYRAINQVTRRYGHPLPRIDECLEQLSGAQYFTSLDLKSGYHQLRIRDEDVPKTAFNTRYGSFEWLVVPFGLRNSPALFQSTMNRILNDYLDDFVMVYLDDILIFSKSKAEHEAHVRKVLQRLRDEKLIANIKKCEFLKTELEFLGFHISAGGYLPSRTKVKAIQDWPRPTNVHEVRQFIGLGSHYRRFIRDFAAIASPLTDLTRGTGTKTRPIEWTKECQIAFDEIKRRLTQAPILIPPDHNKPFIIETDACDYGVGAVLLQEGSDGLPHPIAFESKKLSPEERSYPTQEREMLAILYALRTWRCFIEGRPYKVFSDHNPLTYFRSKTKPSSRLARWMGEIELFDPVILYKPGKENCVPDLLSRRDGPDCTTDETSMEPDYLYAIKSVQETDWPRFYIKSPDQWPRTLKDLLEENKHHFTVRDNQVYRIIRVGDKQEERRYVIFARRADLVKDFHESVGHAGKTTVVDLMTKRWWWPFMRKDIQEWLTACPECQLAAKADRKTHHAPMIPLDVPPPFSRWHLDFIGELPTTAKGNKWLLVAVDYATNWCCARAIPFATSEAIADFVYEEIVLPFGCMNEIVTDRGPNFMGGVLAEYLGRLKTKHKFTSAFHPRTNAKAERTNGIIKQMIRKYVNGQIHRWDEFIRPAIFACRIRKHRTTGFSPYYLVYGQEPKIPGTCT</sequence>
<dbReference type="Gene3D" id="3.10.10.10">
    <property type="entry name" value="HIV Type 1 Reverse Transcriptase, subunit A, domain 1"/>
    <property type="match status" value="1"/>
</dbReference>
<evidence type="ECO:0000256" key="5">
    <source>
        <dbReference type="ARBA" id="ARBA00022759"/>
    </source>
</evidence>
<evidence type="ECO:0000256" key="6">
    <source>
        <dbReference type="ARBA" id="ARBA00022801"/>
    </source>
</evidence>
<dbReference type="CDD" id="cd01647">
    <property type="entry name" value="RT_LTR"/>
    <property type="match status" value="1"/>
</dbReference>
<dbReference type="Pfam" id="PF00078">
    <property type="entry name" value="RVT_1"/>
    <property type="match status" value="1"/>
</dbReference>
<dbReference type="InterPro" id="IPR000477">
    <property type="entry name" value="RT_dom"/>
</dbReference>
<dbReference type="SUPFAM" id="SSF50630">
    <property type="entry name" value="Acid proteases"/>
    <property type="match status" value="1"/>
</dbReference>
<dbReference type="Gene3D" id="3.30.70.270">
    <property type="match status" value="2"/>
</dbReference>
<keyword evidence="3" id="KW-0540">Nuclease</keyword>
<feature type="domain" description="Reverse transcriptase" evidence="12">
    <location>
        <begin position="218"/>
        <end position="397"/>
    </location>
</feature>
<dbReference type="InterPro" id="IPR001969">
    <property type="entry name" value="Aspartic_peptidase_AS"/>
</dbReference>
<dbReference type="InterPro" id="IPR043502">
    <property type="entry name" value="DNA/RNA_pol_sf"/>
</dbReference>
<evidence type="ECO:0008006" key="15">
    <source>
        <dbReference type="Google" id="ProtNLM"/>
    </source>
</evidence>
<keyword evidence="8" id="KW-0694">RNA-binding</keyword>
<evidence type="ECO:0000256" key="4">
    <source>
        <dbReference type="ARBA" id="ARBA00022750"/>
    </source>
</evidence>
<keyword evidence="10" id="KW-0695">RNA-directed DNA polymerase</keyword>
<dbReference type="GO" id="GO:0004190">
    <property type="term" value="F:aspartic-type endopeptidase activity"/>
    <property type="evidence" value="ECO:0007669"/>
    <property type="project" value="UniProtKB-KW"/>
</dbReference>
<organism evidence="14">
    <name type="scientific">Lichtheimia ramosa</name>
    <dbReference type="NCBI Taxonomy" id="688394"/>
    <lineage>
        <taxon>Eukaryota</taxon>
        <taxon>Fungi</taxon>
        <taxon>Fungi incertae sedis</taxon>
        <taxon>Mucoromycota</taxon>
        <taxon>Mucoromycotina</taxon>
        <taxon>Mucoromycetes</taxon>
        <taxon>Mucorales</taxon>
        <taxon>Lichtheimiaceae</taxon>
        <taxon>Lichtheimia</taxon>
    </lineage>
</organism>
<evidence type="ECO:0000256" key="9">
    <source>
        <dbReference type="ARBA" id="ARBA00022908"/>
    </source>
</evidence>
<dbReference type="Gene3D" id="3.10.20.370">
    <property type="match status" value="1"/>
</dbReference>
<feature type="domain" description="Integrase catalytic" evidence="13">
    <location>
        <begin position="760"/>
        <end position="920"/>
    </location>
</feature>
<reference evidence="14" key="1">
    <citation type="journal article" date="2014" name="Genome Announc.">
        <title>De novo whole-genome sequence and genome annotation of Lichtheimia ramosa.</title>
        <authorList>
            <person name="Linde J."/>
            <person name="Schwartze V."/>
            <person name="Binder U."/>
            <person name="Lass-Florl C."/>
            <person name="Voigt K."/>
            <person name="Horn F."/>
        </authorList>
    </citation>
    <scope>NUCLEOTIDE SEQUENCE</scope>
    <source>
        <strain evidence="14">JMRC FSU:6197</strain>
    </source>
</reference>
<dbReference type="CDD" id="cd00303">
    <property type="entry name" value="retropepsin_like"/>
    <property type="match status" value="1"/>
</dbReference>
<keyword evidence="7" id="KW-0460">Magnesium</keyword>
<dbReference type="InterPro" id="IPR001584">
    <property type="entry name" value="Integrase_cat-core"/>
</dbReference>
<dbReference type="SUPFAM" id="SSF56672">
    <property type="entry name" value="DNA/RNA polymerases"/>
    <property type="match status" value="1"/>
</dbReference>
<keyword evidence="6" id="KW-0378">Hydrolase</keyword>
<dbReference type="PANTHER" id="PTHR37984">
    <property type="entry name" value="PROTEIN CBG26694"/>
    <property type="match status" value="1"/>
</dbReference>
<keyword evidence="4" id="KW-0645">Protease</keyword>
<dbReference type="GO" id="GO:0015074">
    <property type="term" value="P:DNA integration"/>
    <property type="evidence" value="ECO:0007669"/>
    <property type="project" value="UniProtKB-KW"/>
</dbReference>
<dbReference type="AlphaFoldDB" id="A0A077X0M9"/>